<proteinExistence type="predicted"/>
<organism evidence="1 2">
    <name type="scientific">Macaca mulatta</name>
    <name type="common">Rhesus macaque</name>
    <dbReference type="NCBI Taxonomy" id="9544"/>
    <lineage>
        <taxon>Eukaryota</taxon>
        <taxon>Metazoa</taxon>
        <taxon>Chordata</taxon>
        <taxon>Craniata</taxon>
        <taxon>Vertebrata</taxon>
        <taxon>Euteleostomi</taxon>
        <taxon>Mammalia</taxon>
        <taxon>Eutheria</taxon>
        <taxon>Euarchontoglires</taxon>
        <taxon>Primates</taxon>
        <taxon>Haplorrhini</taxon>
        <taxon>Catarrhini</taxon>
        <taxon>Cercopithecidae</taxon>
        <taxon>Cercopithecinae</taxon>
        <taxon>Macaca</taxon>
    </lineage>
</organism>
<dbReference type="InParanoid" id="A0A5F7ZCA8"/>
<dbReference type="PANTHER" id="PTHR46254">
    <property type="entry name" value="PROTEIN GVQW1-RELATED"/>
    <property type="match status" value="1"/>
</dbReference>
<reference evidence="1" key="2">
    <citation type="submission" date="2019-01" db="EMBL/GenBank/DDBJ databases">
        <authorList>
            <person name="Graves T."/>
            <person name="Eichler E.E."/>
            <person name="Wilson R.K."/>
        </authorList>
    </citation>
    <scope>NUCLEOTIDE SEQUENCE [LARGE SCALE GENOMIC DNA]</scope>
    <source>
        <strain evidence="1">17573</strain>
    </source>
</reference>
<dbReference type="PRINTS" id="PR02045">
    <property type="entry name" value="F138DOMAIN"/>
</dbReference>
<evidence type="ECO:0000313" key="1">
    <source>
        <dbReference type="Ensembl" id="ENSMMUP00000063242.1"/>
    </source>
</evidence>
<reference evidence="1" key="3">
    <citation type="submission" date="2025-08" db="UniProtKB">
        <authorList>
            <consortium name="Ensembl"/>
        </authorList>
    </citation>
    <scope>IDENTIFICATION</scope>
    <source>
        <strain evidence="1">17573</strain>
    </source>
</reference>
<dbReference type="Proteomes" id="UP000006718">
    <property type="component" value="Chromosome 20"/>
</dbReference>
<dbReference type="AlphaFoldDB" id="A0A5F7ZCA8"/>
<sequence length="175" mass="19104">CDLGSLQPPPPGFKQSSCLSVPSSWDYRHVPPCPTNFFCIFSREFHHVGQAGLKLLTSNNAPLLASQSAGITGVSPHIQLNFFLCGCKLLSSLRQQTLTLQLCCDSNPFTPSLSPHSVVPFCLPLLFCLDFMVHHLQSPASKCHLLNVLVSRSPCTILSWQHPALDAVRATHLSS</sequence>
<accession>A0A5F7ZCA8</accession>
<dbReference type="VEuPathDB" id="HostDB:ENSMMUG00000050367"/>
<name>A0A5F7ZCA8_MACMU</name>
<reference evidence="1" key="4">
    <citation type="submission" date="2025-09" db="UniProtKB">
        <authorList>
            <consortium name="Ensembl"/>
        </authorList>
    </citation>
    <scope>IDENTIFICATION</scope>
    <source>
        <strain evidence="1">17573</strain>
    </source>
</reference>
<dbReference type="PANTHER" id="PTHR46254:SF3">
    <property type="entry name" value="SECRETED PROTEIN"/>
    <property type="match status" value="1"/>
</dbReference>
<dbReference type="Ensembl" id="ENSMMUT00000092677.1">
    <property type="protein sequence ID" value="ENSMMUP00000063242.1"/>
    <property type="gene ID" value="ENSMMUG00000050367.1"/>
</dbReference>
<dbReference type="GeneTree" id="ENSGT00940000161627"/>
<protein>
    <submittedName>
        <fullName evidence="1">Uncharacterized protein</fullName>
    </submittedName>
</protein>
<evidence type="ECO:0000313" key="2">
    <source>
        <dbReference type="Proteomes" id="UP000006718"/>
    </source>
</evidence>
<keyword evidence="2" id="KW-1185">Reference proteome</keyword>
<reference evidence="2" key="1">
    <citation type="journal article" date="2007" name="Science">
        <title>Evolutionary and biomedical insights from the rhesus macaque genome.</title>
        <authorList>
            <person name="Gibbs R.A."/>
            <person name="Rogers J."/>
            <person name="Katze M.G."/>
            <person name="Bumgarner R."/>
            <person name="Weinstock G.M."/>
            <person name="Mardis E.R."/>
            <person name="Remington K.A."/>
            <person name="Strausberg R.L."/>
            <person name="Venter J.C."/>
            <person name="Wilson R.K."/>
            <person name="Batzer M.A."/>
            <person name="Bustamante C.D."/>
            <person name="Eichler E.E."/>
            <person name="Hahn M.W."/>
            <person name="Hardison R.C."/>
            <person name="Makova K.D."/>
            <person name="Miller W."/>
            <person name="Milosavljevic A."/>
            <person name="Palermo R.E."/>
            <person name="Siepel A."/>
            <person name="Sikela J.M."/>
            <person name="Attaway T."/>
            <person name="Bell S."/>
            <person name="Bernard K.E."/>
            <person name="Buhay C.J."/>
            <person name="Chandrabose M.N."/>
            <person name="Dao M."/>
            <person name="Davis C."/>
            <person name="Delehaunty K.D."/>
            <person name="Ding Y."/>
            <person name="Dinh H.H."/>
            <person name="Dugan-Rocha S."/>
            <person name="Fulton L.A."/>
            <person name="Gabisi R.A."/>
            <person name="Garner T.T."/>
            <person name="Godfrey J."/>
            <person name="Hawes A.C."/>
            <person name="Hernandez J."/>
            <person name="Hines S."/>
            <person name="Holder M."/>
            <person name="Hume J."/>
            <person name="Jhangiani S.N."/>
            <person name="Joshi V."/>
            <person name="Khan Z.M."/>
            <person name="Kirkness E.F."/>
            <person name="Cree A."/>
            <person name="Fowler R.G."/>
            <person name="Lee S."/>
            <person name="Lewis L.R."/>
            <person name="Li Z."/>
            <person name="Liu Y.-S."/>
            <person name="Moore S.M."/>
            <person name="Muzny D."/>
            <person name="Nazareth L.V."/>
            <person name="Ngo D.N."/>
            <person name="Okwuonu G.O."/>
            <person name="Pai G."/>
            <person name="Parker D."/>
            <person name="Paul H.A."/>
            <person name="Pfannkoch C."/>
            <person name="Pohl C.S."/>
            <person name="Rogers Y.-H.C."/>
            <person name="Ruiz S.J."/>
            <person name="Sabo A."/>
            <person name="Santibanez J."/>
            <person name="Schneider B.W."/>
            <person name="Smith S.M."/>
            <person name="Sodergren E."/>
            <person name="Svatek A.F."/>
            <person name="Utterback T.R."/>
            <person name="Vattathil S."/>
            <person name="Warren W."/>
            <person name="White C.S."/>
            <person name="Chinwalla A.T."/>
            <person name="Feng Y."/>
            <person name="Halpern A.L."/>
            <person name="Hillier L.W."/>
            <person name="Huang X."/>
            <person name="Minx P."/>
            <person name="Nelson J.O."/>
            <person name="Pepin K.H."/>
            <person name="Qin X."/>
            <person name="Sutton G.G."/>
            <person name="Venter E."/>
            <person name="Walenz B.P."/>
            <person name="Wallis J.W."/>
            <person name="Worley K.C."/>
            <person name="Yang S.-P."/>
            <person name="Jones S.M."/>
            <person name="Marra M.A."/>
            <person name="Rocchi M."/>
            <person name="Schein J.E."/>
            <person name="Baertsch R."/>
            <person name="Clarke L."/>
            <person name="Csuros M."/>
            <person name="Glasscock J."/>
            <person name="Harris R.A."/>
            <person name="Havlak P."/>
            <person name="Jackson A.R."/>
            <person name="Jiang H."/>
            <person name="Liu Y."/>
            <person name="Messina D.N."/>
            <person name="Shen Y."/>
            <person name="Song H.X.-Z."/>
            <person name="Wylie T."/>
            <person name="Zhang L."/>
            <person name="Birney E."/>
            <person name="Han K."/>
            <person name="Konkel M.K."/>
            <person name="Lee J."/>
            <person name="Smit A.F.A."/>
            <person name="Ullmer B."/>
            <person name="Wang H."/>
            <person name="Xing J."/>
            <person name="Burhans R."/>
            <person name="Cheng Z."/>
            <person name="Karro J.E."/>
            <person name="Ma J."/>
            <person name="Raney B."/>
            <person name="She X."/>
            <person name="Cox M.J."/>
            <person name="Demuth J.P."/>
            <person name="Dumas L.J."/>
            <person name="Han S.-G."/>
            <person name="Hopkins J."/>
            <person name="Karimpour-Fard A."/>
            <person name="Kim Y.H."/>
            <person name="Pollack J.R."/>
            <person name="Vinar T."/>
            <person name="Addo-Quaye C."/>
            <person name="Degenhardt J."/>
            <person name="Denby A."/>
            <person name="Hubisz M.J."/>
            <person name="Indap A."/>
            <person name="Kosiol C."/>
            <person name="Lahn B.T."/>
            <person name="Lawson H.A."/>
            <person name="Marklein A."/>
            <person name="Nielsen R."/>
            <person name="Vallender E.J."/>
            <person name="Clark A.G."/>
            <person name="Ferguson B."/>
            <person name="Hernandez R.D."/>
            <person name="Hirani K."/>
            <person name="Kehrer-Sawatzki H."/>
            <person name="Kolb J."/>
            <person name="Patil S."/>
            <person name="Pu L.-L."/>
            <person name="Ren Y."/>
            <person name="Smith D.G."/>
            <person name="Wheeler D.A."/>
            <person name="Schenck I."/>
            <person name="Ball E.V."/>
            <person name="Chen R."/>
            <person name="Cooper D.N."/>
            <person name="Giardine B."/>
            <person name="Hsu F."/>
            <person name="Kent W.J."/>
            <person name="Lesk A."/>
            <person name="Nelson D.L."/>
            <person name="O'brien W.E."/>
            <person name="Pruefer K."/>
            <person name="Stenson P.D."/>
            <person name="Wallace J.C."/>
            <person name="Ke H."/>
            <person name="Liu X.-M."/>
            <person name="Wang P."/>
            <person name="Xiang A.P."/>
            <person name="Yang F."/>
            <person name="Barber G.P."/>
            <person name="Haussler D."/>
            <person name="Karolchik D."/>
            <person name="Kern A.D."/>
            <person name="Kuhn R.M."/>
            <person name="Smith K.E."/>
            <person name="Zwieg A.S."/>
        </authorList>
    </citation>
    <scope>NUCLEOTIDE SEQUENCE [LARGE SCALE GENOMIC DNA]</scope>
    <source>
        <strain evidence="2">17573</strain>
    </source>
</reference>